<dbReference type="Pfam" id="PF24855">
    <property type="entry name" value="DUF7729"/>
    <property type="match status" value="1"/>
</dbReference>
<dbReference type="EMBL" id="RBNJ01004616">
    <property type="protein sequence ID" value="RUS29840.1"/>
    <property type="molecule type" value="Genomic_DNA"/>
</dbReference>
<keyword evidence="4" id="KW-1185">Reference proteome</keyword>
<proteinExistence type="predicted"/>
<keyword evidence="1" id="KW-0732">Signal</keyword>
<feature type="non-terminal residue" evidence="3">
    <location>
        <position position="141"/>
    </location>
</feature>
<feature type="domain" description="DUF7729" evidence="2">
    <location>
        <begin position="40"/>
        <end position="138"/>
    </location>
</feature>
<gene>
    <name evidence="3" type="ORF">BC938DRAFT_480175</name>
</gene>
<evidence type="ECO:0000256" key="1">
    <source>
        <dbReference type="SAM" id="SignalP"/>
    </source>
</evidence>
<organism evidence="3 4">
    <name type="scientific">Jimgerdemannia flammicorona</name>
    <dbReference type="NCBI Taxonomy" id="994334"/>
    <lineage>
        <taxon>Eukaryota</taxon>
        <taxon>Fungi</taxon>
        <taxon>Fungi incertae sedis</taxon>
        <taxon>Mucoromycota</taxon>
        <taxon>Mucoromycotina</taxon>
        <taxon>Endogonomycetes</taxon>
        <taxon>Endogonales</taxon>
        <taxon>Endogonaceae</taxon>
        <taxon>Jimgerdemannia</taxon>
    </lineage>
</organism>
<dbReference type="InterPro" id="IPR056146">
    <property type="entry name" value="DUF7729"/>
</dbReference>
<evidence type="ECO:0000313" key="4">
    <source>
        <dbReference type="Proteomes" id="UP000274822"/>
    </source>
</evidence>
<dbReference type="AlphaFoldDB" id="A0A433QJ87"/>
<accession>A0A433QJ87</accession>
<comment type="caution">
    <text evidence="3">The sequence shown here is derived from an EMBL/GenBank/DDBJ whole genome shotgun (WGS) entry which is preliminary data.</text>
</comment>
<dbReference type="Proteomes" id="UP000274822">
    <property type="component" value="Unassembled WGS sequence"/>
</dbReference>
<sequence>MTRLLALVPAVLAFLSLIPTAVHGQNTSTITGFLGSGVSVACTAALVNITSDAQLNKCIPLTSIATVVPSAANTTTTTTAAQLDAVLDQICGAPACDDSVISATVNSLGTNCGPEINGNQSFVSLVYYGFAFYPAIYKGGN</sequence>
<evidence type="ECO:0000259" key="2">
    <source>
        <dbReference type="Pfam" id="PF24855"/>
    </source>
</evidence>
<evidence type="ECO:0000313" key="3">
    <source>
        <dbReference type="EMBL" id="RUS29840.1"/>
    </source>
</evidence>
<reference evidence="3 4" key="1">
    <citation type="journal article" date="2018" name="New Phytol.">
        <title>Phylogenomics of Endogonaceae and evolution of mycorrhizas within Mucoromycota.</title>
        <authorList>
            <person name="Chang Y."/>
            <person name="Desiro A."/>
            <person name="Na H."/>
            <person name="Sandor L."/>
            <person name="Lipzen A."/>
            <person name="Clum A."/>
            <person name="Barry K."/>
            <person name="Grigoriev I.V."/>
            <person name="Martin F.M."/>
            <person name="Stajich J.E."/>
            <person name="Smith M.E."/>
            <person name="Bonito G."/>
            <person name="Spatafora J.W."/>
        </authorList>
    </citation>
    <scope>NUCLEOTIDE SEQUENCE [LARGE SCALE GENOMIC DNA]</scope>
    <source>
        <strain evidence="3 4">AD002</strain>
    </source>
</reference>
<feature type="chain" id="PRO_5019577756" description="DUF7729 domain-containing protein" evidence="1">
    <location>
        <begin position="25"/>
        <end position="141"/>
    </location>
</feature>
<feature type="signal peptide" evidence="1">
    <location>
        <begin position="1"/>
        <end position="24"/>
    </location>
</feature>
<name>A0A433QJ87_9FUNG</name>
<protein>
    <recommendedName>
        <fullName evidence="2">DUF7729 domain-containing protein</fullName>
    </recommendedName>
</protein>